<dbReference type="Proteomes" id="UP000239772">
    <property type="component" value="Unassembled WGS sequence"/>
</dbReference>
<dbReference type="SMART" id="SM00871">
    <property type="entry name" value="AraC_E_bind"/>
    <property type="match status" value="1"/>
</dbReference>
<feature type="region of interest" description="Disordered" evidence="1">
    <location>
        <begin position="1"/>
        <end position="23"/>
    </location>
</feature>
<dbReference type="SUPFAM" id="SSF55136">
    <property type="entry name" value="Probable bacterial effector-binding domain"/>
    <property type="match status" value="1"/>
</dbReference>
<dbReference type="Gene3D" id="3.20.80.10">
    <property type="entry name" value="Regulatory factor, effector binding domain"/>
    <property type="match status" value="1"/>
</dbReference>
<protein>
    <submittedName>
        <fullName evidence="3">AraC family transcriptional regulator</fullName>
    </submittedName>
</protein>
<gene>
    <name evidence="3" type="ORF">SLNSH_02960</name>
</gene>
<dbReference type="AlphaFoldDB" id="A0A2T1HYM7"/>
<evidence type="ECO:0000256" key="1">
    <source>
        <dbReference type="SAM" id="MobiDB-lite"/>
    </source>
</evidence>
<dbReference type="Pfam" id="PF06445">
    <property type="entry name" value="GyrI-like"/>
    <property type="match status" value="1"/>
</dbReference>
<accession>A0A2T1HYM7</accession>
<proteinExistence type="predicted"/>
<feature type="domain" description="AraC effector-binding" evidence="2">
    <location>
        <begin position="12"/>
        <end position="164"/>
    </location>
</feature>
<sequence>MTTLAPAPADPSTPDEVTLASKPAAVTRGSAAWDEGYDKLTEAFRKLQSEMDKAGVKVTGKPVATFLETDDNGFRFEAQLPVEAAPATRPQGLADDVQFGQTPAGKAIRFVHKAPYDDIDSTYEAVSAYLDAKGIEAKDNFSEEYVTLGANAGDTNLEIYIYVLPK</sequence>
<evidence type="ECO:0000259" key="2">
    <source>
        <dbReference type="SMART" id="SM00871"/>
    </source>
</evidence>
<dbReference type="InterPro" id="IPR010499">
    <property type="entry name" value="AraC_E-bd"/>
</dbReference>
<dbReference type="InterPro" id="IPR029442">
    <property type="entry name" value="GyrI-like"/>
</dbReference>
<name>A0A2T1HYM7_9HYPH</name>
<keyword evidence="4" id="KW-1185">Reference proteome</keyword>
<evidence type="ECO:0000313" key="4">
    <source>
        <dbReference type="Proteomes" id="UP000239772"/>
    </source>
</evidence>
<dbReference type="InterPro" id="IPR011256">
    <property type="entry name" value="Reg_factor_effector_dom_sf"/>
</dbReference>
<evidence type="ECO:0000313" key="3">
    <source>
        <dbReference type="EMBL" id="PSC06771.1"/>
    </source>
</evidence>
<comment type="caution">
    <text evidence="3">The sequence shown here is derived from an EMBL/GenBank/DDBJ whole genome shotgun (WGS) entry which is preliminary data.</text>
</comment>
<dbReference type="EMBL" id="PVZS01000002">
    <property type="protein sequence ID" value="PSC06771.1"/>
    <property type="molecule type" value="Genomic_DNA"/>
</dbReference>
<organism evidence="3 4">
    <name type="scientific">Alsobacter soli</name>
    <dbReference type="NCBI Taxonomy" id="2109933"/>
    <lineage>
        <taxon>Bacteria</taxon>
        <taxon>Pseudomonadati</taxon>
        <taxon>Pseudomonadota</taxon>
        <taxon>Alphaproteobacteria</taxon>
        <taxon>Hyphomicrobiales</taxon>
        <taxon>Alsobacteraceae</taxon>
        <taxon>Alsobacter</taxon>
    </lineage>
</organism>
<reference evidence="4" key="1">
    <citation type="submission" date="2018-03" db="EMBL/GenBank/DDBJ databases">
        <authorList>
            <person name="Sun L."/>
            <person name="Liu H."/>
            <person name="Chen W."/>
            <person name="Huang K."/>
            <person name="Liu W."/>
            <person name="Gao X."/>
        </authorList>
    </citation>
    <scope>NUCLEOTIDE SEQUENCE [LARGE SCALE GENOMIC DNA]</scope>
    <source>
        <strain evidence="4">SH9</strain>
    </source>
</reference>